<dbReference type="RefSeq" id="WP_211876229.1">
    <property type="nucleotide sequence ID" value="NZ_JAAEDH010000032.1"/>
</dbReference>
<organism evidence="2 3">
    <name type="scientific">Plastoroseomonas arctica</name>
    <dbReference type="NCBI Taxonomy" id="1509237"/>
    <lineage>
        <taxon>Bacteria</taxon>
        <taxon>Pseudomonadati</taxon>
        <taxon>Pseudomonadota</taxon>
        <taxon>Alphaproteobacteria</taxon>
        <taxon>Acetobacterales</taxon>
        <taxon>Acetobacteraceae</taxon>
        <taxon>Plastoroseomonas</taxon>
    </lineage>
</organism>
<dbReference type="Proteomes" id="UP001196068">
    <property type="component" value="Unassembled WGS sequence"/>
</dbReference>
<gene>
    <name evidence="2" type="ORF">GXW79_19990</name>
</gene>
<dbReference type="EMBL" id="JAAEDH010000032">
    <property type="protein sequence ID" value="MBR0657367.1"/>
    <property type="molecule type" value="Genomic_DNA"/>
</dbReference>
<evidence type="ECO:0000313" key="2">
    <source>
        <dbReference type="EMBL" id="MBR0657367.1"/>
    </source>
</evidence>
<keyword evidence="3" id="KW-1185">Reference proteome</keyword>
<sequence length="320" mass="32683">MPPSLRFARRTILASLAPFGAALASNPETASLLVPGPEAGAQFRWLLRLGAGLGRALPQATALRVLAVGGPDGVTAANRFATEAIPDGQHLLALAPGAAQARLLGDSRARYDPAPWLAICALAQPAALVLRSGLPRGAALRMAIAGPDAPGAAGLLALDLLGIPATPVIAPAPEAAYRDGAADAFLASGPNLAAMAQGLGATLAFAAEAGASGRDAALPETPTPMELHPEITATARSALRAGLAACRLRALVVLPSLTPADTLAAFRHAAGRAVEDVVEDQPRPLPAAEAVHLQGQLCPGPEAAAYYREWLQRRFNWRAA</sequence>
<feature type="signal peptide" evidence="1">
    <location>
        <begin position="1"/>
        <end position="24"/>
    </location>
</feature>
<evidence type="ECO:0000313" key="3">
    <source>
        <dbReference type="Proteomes" id="UP001196068"/>
    </source>
</evidence>
<reference evidence="2" key="1">
    <citation type="submission" date="2020-01" db="EMBL/GenBank/DDBJ databases">
        <authorList>
            <person name="Rat A."/>
        </authorList>
    </citation>
    <scope>NUCLEOTIDE SEQUENCE</scope>
    <source>
        <strain evidence="2">LMG 28251</strain>
    </source>
</reference>
<dbReference type="AlphaFoldDB" id="A0AAF1JZ96"/>
<name>A0AAF1JZ96_9PROT</name>
<proteinExistence type="predicted"/>
<feature type="chain" id="PRO_5042038703" evidence="1">
    <location>
        <begin position="25"/>
        <end position="320"/>
    </location>
</feature>
<evidence type="ECO:0000256" key="1">
    <source>
        <dbReference type="SAM" id="SignalP"/>
    </source>
</evidence>
<accession>A0AAF1JZ96</accession>
<reference evidence="2" key="2">
    <citation type="journal article" date="2021" name="Syst. Appl. Microbiol.">
        <title>Roseomonas hellenica sp. nov., isolated from roots of wild-growing Alkanna tinctoria.</title>
        <authorList>
            <person name="Rat A."/>
            <person name="Naranjo H.D."/>
            <person name="Lebbe L."/>
            <person name="Cnockaert M."/>
            <person name="Krigas N."/>
            <person name="Grigoriadou K."/>
            <person name="Maloupa E."/>
            <person name="Willems A."/>
        </authorList>
    </citation>
    <scope>NUCLEOTIDE SEQUENCE</scope>
    <source>
        <strain evidence="2">LMG 28251</strain>
    </source>
</reference>
<keyword evidence="1" id="KW-0732">Signal</keyword>
<protein>
    <submittedName>
        <fullName evidence="2">Uncharacterized protein</fullName>
    </submittedName>
</protein>
<comment type="caution">
    <text evidence="2">The sequence shown here is derived from an EMBL/GenBank/DDBJ whole genome shotgun (WGS) entry which is preliminary data.</text>
</comment>